<accession>A0A1X9T230</accession>
<dbReference type="PANTHER" id="PTHR11851">
    <property type="entry name" value="METALLOPROTEASE"/>
    <property type="match status" value="1"/>
</dbReference>
<dbReference type="STRING" id="1660074.CVIC8964_1199"/>
<evidence type="ECO:0000313" key="3">
    <source>
        <dbReference type="EMBL" id="ARR02592.1"/>
    </source>
</evidence>
<evidence type="ECO:0000313" key="4">
    <source>
        <dbReference type="Proteomes" id="UP000194265"/>
    </source>
</evidence>
<evidence type="ECO:0000259" key="1">
    <source>
        <dbReference type="Pfam" id="PF00675"/>
    </source>
</evidence>
<dbReference type="Pfam" id="PF00675">
    <property type="entry name" value="Peptidase_M16"/>
    <property type="match status" value="1"/>
</dbReference>
<dbReference type="SUPFAM" id="SSF63411">
    <property type="entry name" value="LuxS/MPP-like metallohydrolase"/>
    <property type="match status" value="2"/>
</dbReference>
<dbReference type="InterPro" id="IPR007863">
    <property type="entry name" value="Peptidase_M16_C"/>
</dbReference>
<protein>
    <submittedName>
        <fullName evidence="3">Peptidase, M16 family</fullName>
    </submittedName>
</protein>
<dbReference type="EMBL" id="CP018791">
    <property type="protein sequence ID" value="ARR02592.1"/>
    <property type="molecule type" value="Genomic_DNA"/>
</dbReference>
<evidence type="ECO:0000259" key="2">
    <source>
        <dbReference type="Pfam" id="PF05193"/>
    </source>
</evidence>
<dbReference type="RefSeq" id="WP_086333878.1">
    <property type="nucleotide sequence ID" value="NZ_CP018791.1"/>
</dbReference>
<name>A0A1X9T230_9BACT</name>
<reference evidence="3 4" key="1">
    <citation type="journal article" date="2017" name="Genome Biol. Evol.">
        <title>Comparative Genomic Analysis Identifies a Campylobacter Clade Deficient in Selenium Metabolism.</title>
        <authorList>
            <person name="Miller W.G."/>
            <person name="Yee E."/>
            <person name="Lopes B.S."/>
            <person name="Chapman M.H."/>
            <person name="Huynh S."/>
            <person name="Bono J.L."/>
            <person name="Parker C.T."/>
            <person name="Strachan N.J.C."/>
            <person name="Forbes K.J."/>
        </authorList>
    </citation>
    <scope>NUCLEOTIDE SEQUENCE [LARGE SCALE GENOMIC DNA]</scope>
    <source>
        <strain evidence="3 4">RM8964</strain>
    </source>
</reference>
<dbReference type="GO" id="GO:0046872">
    <property type="term" value="F:metal ion binding"/>
    <property type="evidence" value="ECO:0007669"/>
    <property type="project" value="InterPro"/>
</dbReference>
<dbReference type="AlphaFoldDB" id="A0A1X9T230"/>
<sequence>MEKLNLKIANNNVTLIYEHSRELPIVGLKLVFKTAGTCVEKRYGVAKLAAELLSEGTKKLGSNEFNKALDMRAIMLSANAGFETFEIGLESLSEHFEYGFNMLLDLLADPNYDKNILKKLKTQALGIIASNSSDYDYQSSNALKEILYPNSRLAIPSIGTPQSIEEIELDDIKEFIRSNLNLENMFIVLGGDIDPKNIKFDKLCEVLNSGKKKELNKITVSDSESLKIIDKPSQQAYIYFGSPLNCNIEDKYKLSVAMFILGSSGFGSRLMEEIRVKRGLAYSVYCSANLNLSYNALNGYLQTKNENKDEAISLIKDEIAKFVQNGATQKELEAARNFLLGSEPLSKETLFKRLSIAQKEHYYGYELGEFDLNLERIKSLELNILNEFISSLKDINRLSIACLYNESK</sequence>
<dbReference type="InterPro" id="IPR011765">
    <property type="entry name" value="Pept_M16_N"/>
</dbReference>
<dbReference type="Proteomes" id="UP000194265">
    <property type="component" value="Chromosome"/>
</dbReference>
<feature type="domain" description="Peptidase M16 C-terminal" evidence="2">
    <location>
        <begin position="167"/>
        <end position="337"/>
    </location>
</feature>
<dbReference type="OrthoDB" id="9811314at2"/>
<dbReference type="PANTHER" id="PTHR11851:SF225">
    <property type="entry name" value="NON-PEPTIDASE HOMOLOG YMXG"/>
    <property type="match status" value="1"/>
</dbReference>
<gene>
    <name evidence="3" type="ORF">CVIC8964_1199</name>
</gene>
<dbReference type="Pfam" id="PF05193">
    <property type="entry name" value="Peptidase_M16_C"/>
    <property type="match status" value="1"/>
</dbReference>
<organism evidence="3 4">
    <name type="scientific">Campylobacter vicugnae</name>
    <dbReference type="NCBI Taxonomy" id="1660076"/>
    <lineage>
        <taxon>Bacteria</taxon>
        <taxon>Pseudomonadati</taxon>
        <taxon>Campylobacterota</taxon>
        <taxon>Epsilonproteobacteria</taxon>
        <taxon>Campylobacterales</taxon>
        <taxon>Campylobacteraceae</taxon>
        <taxon>Campylobacter</taxon>
    </lineage>
</organism>
<dbReference type="Gene3D" id="3.30.830.10">
    <property type="entry name" value="Metalloenzyme, LuxS/M16 peptidase-like"/>
    <property type="match status" value="2"/>
</dbReference>
<feature type="domain" description="Peptidase M16 N-terminal" evidence="1">
    <location>
        <begin position="22"/>
        <end position="159"/>
    </location>
</feature>
<dbReference type="InterPro" id="IPR011249">
    <property type="entry name" value="Metalloenz_LuxS/M16"/>
</dbReference>
<dbReference type="InterPro" id="IPR050361">
    <property type="entry name" value="MPP/UQCRC_Complex"/>
</dbReference>
<proteinExistence type="predicted"/>